<dbReference type="RefSeq" id="WP_101071590.1">
    <property type="nucleotide sequence ID" value="NZ_PISP01000001.1"/>
</dbReference>
<keyword evidence="2" id="KW-1185">Reference proteome</keyword>
<sequence>MKTILTSISLLITSILLVIGCEVLDKTIHEENRLETEAIHENSDPEEAEPQQVNMELTEIDLLSKETLQQTDDS</sequence>
<name>A0A2N0VJE7_9BACT</name>
<protein>
    <submittedName>
        <fullName evidence="1">Uncharacterized protein</fullName>
    </submittedName>
</protein>
<dbReference type="AlphaFoldDB" id="A0A2N0VJE7"/>
<evidence type="ECO:0000313" key="1">
    <source>
        <dbReference type="EMBL" id="PKD44299.1"/>
    </source>
</evidence>
<accession>A0A2N0VJE7</accession>
<dbReference type="PROSITE" id="PS51257">
    <property type="entry name" value="PROKAR_LIPOPROTEIN"/>
    <property type="match status" value="1"/>
</dbReference>
<comment type="caution">
    <text evidence="1">The sequence shown here is derived from an EMBL/GenBank/DDBJ whole genome shotgun (WGS) entry which is preliminary data.</text>
</comment>
<evidence type="ECO:0000313" key="2">
    <source>
        <dbReference type="Proteomes" id="UP000233398"/>
    </source>
</evidence>
<dbReference type="Proteomes" id="UP000233398">
    <property type="component" value="Unassembled WGS sequence"/>
</dbReference>
<organism evidence="1 2">
    <name type="scientific">Rhodohalobacter barkolensis</name>
    <dbReference type="NCBI Taxonomy" id="2053187"/>
    <lineage>
        <taxon>Bacteria</taxon>
        <taxon>Pseudomonadati</taxon>
        <taxon>Balneolota</taxon>
        <taxon>Balneolia</taxon>
        <taxon>Balneolales</taxon>
        <taxon>Balneolaceae</taxon>
        <taxon>Rhodohalobacter</taxon>
    </lineage>
</organism>
<gene>
    <name evidence="1" type="ORF">CWD77_02195</name>
</gene>
<dbReference type="EMBL" id="PISP01000001">
    <property type="protein sequence ID" value="PKD44299.1"/>
    <property type="molecule type" value="Genomic_DNA"/>
</dbReference>
<proteinExistence type="predicted"/>
<reference evidence="1 2" key="1">
    <citation type="submission" date="2017-11" db="EMBL/GenBank/DDBJ databases">
        <title>Rhodohalobacter 15182 sp. nov., isolated from a salt lake.</title>
        <authorList>
            <person name="Han S."/>
        </authorList>
    </citation>
    <scope>NUCLEOTIDE SEQUENCE [LARGE SCALE GENOMIC DNA]</scope>
    <source>
        <strain evidence="1 2">15182</strain>
    </source>
</reference>